<accession>A0A1H7HIG2</accession>
<evidence type="ECO:0000313" key="1">
    <source>
        <dbReference type="EMBL" id="SEK50163.1"/>
    </source>
</evidence>
<dbReference type="AlphaFoldDB" id="A0A1H7HIG2"/>
<gene>
    <name evidence="1" type="ORF">SAMN04488008_101597</name>
</gene>
<dbReference type="Proteomes" id="UP000198990">
    <property type="component" value="Unassembled WGS sequence"/>
</dbReference>
<protein>
    <recommendedName>
        <fullName evidence="3">DUF4252 domain-containing protein</fullName>
    </recommendedName>
</protein>
<dbReference type="Pfam" id="PF14060">
    <property type="entry name" value="DUF4252"/>
    <property type="match status" value="1"/>
</dbReference>
<reference evidence="2" key="1">
    <citation type="submission" date="2016-10" db="EMBL/GenBank/DDBJ databases">
        <authorList>
            <person name="Varghese N."/>
            <person name="Submissions S."/>
        </authorList>
    </citation>
    <scope>NUCLEOTIDE SEQUENCE [LARGE SCALE GENOMIC DNA]</scope>
    <source>
        <strain evidence="2">DSM 16471</strain>
    </source>
</reference>
<evidence type="ECO:0008006" key="3">
    <source>
        <dbReference type="Google" id="ProtNLM"/>
    </source>
</evidence>
<dbReference type="PROSITE" id="PS51257">
    <property type="entry name" value="PROKAR_LIPOPROTEIN"/>
    <property type="match status" value="1"/>
</dbReference>
<proteinExistence type="predicted"/>
<evidence type="ECO:0000313" key="2">
    <source>
        <dbReference type="Proteomes" id="UP000198990"/>
    </source>
</evidence>
<dbReference type="EMBL" id="FNZN01000001">
    <property type="protein sequence ID" value="SEK50163.1"/>
    <property type="molecule type" value="Genomic_DNA"/>
</dbReference>
<sequence>MERMSLISLLLNTQNTMTMIRNFIALTLLLVLSSCGGYNSIDTFYNAHKNDNQVTAVRVPQFMLSMISEISPEMQSLVGTTKDLRYMQFPSATASRTQFLNQQMNGITGNSFIEVFRKNDELKRNVVSIREKKNSVKEILIYNNDNQTGSFLYFNGDFDPMKVREMAKNEQFTKFGNNIISQFGASTPEIKTPQ</sequence>
<dbReference type="InterPro" id="IPR025348">
    <property type="entry name" value="DUF4252"/>
</dbReference>
<name>A0A1H7HIG2_9FLAO</name>
<organism evidence="1 2">
    <name type="scientific">Maribacter orientalis</name>
    <dbReference type="NCBI Taxonomy" id="228957"/>
    <lineage>
        <taxon>Bacteria</taxon>
        <taxon>Pseudomonadati</taxon>
        <taxon>Bacteroidota</taxon>
        <taxon>Flavobacteriia</taxon>
        <taxon>Flavobacteriales</taxon>
        <taxon>Flavobacteriaceae</taxon>
        <taxon>Maribacter</taxon>
    </lineage>
</organism>
<keyword evidence="2" id="KW-1185">Reference proteome</keyword>
<dbReference type="STRING" id="228957.SAMN04488008_101597"/>